<feature type="compositionally biased region" description="Basic residues" evidence="1">
    <location>
        <begin position="111"/>
        <end position="127"/>
    </location>
</feature>
<dbReference type="EMBL" id="KQ087193">
    <property type="protein sequence ID" value="KLT43608.1"/>
    <property type="molecule type" value="Genomic_DNA"/>
</dbReference>
<keyword evidence="3" id="KW-1185">Reference proteome</keyword>
<evidence type="ECO:0000313" key="3">
    <source>
        <dbReference type="Proteomes" id="UP000053611"/>
    </source>
</evidence>
<dbReference type="GeneID" id="28986757"/>
<feature type="compositionally biased region" description="Basic residues" evidence="1">
    <location>
        <begin position="162"/>
        <end position="180"/>
    </location>
</feature>
<gene>
    <name evidence="2" type="ORF">CC85DRAFT_316655</name>
</gene>
<feature type="compositionally biased region" description="Basic and acidic residues" evidence="1">
    <location>
        <begin position="230"/>
        <end position="251"/>
    </location>
</feature>
<feature type="region of interest" description="Disordered" evidence="1">
    <location>
        <begin position="86"/>
        <end position="265"/>
    </location>
</feature>
<name>A0A0J0XR84_9TREE</name>
<feature type="compositionally biased region" description="Low complexity" evidence="1">
    <location>
        <begin position="186"/>
        <end position="195"/>
    </location>
</feature>
<dbReference type="AlphaFoldDB" id="A0A0J0XR84"/>
<feature type="compositionally biased region" description="Basic and acidic residues" evidence="1">
    <location>
        <begin position="196"/>
        <end position="210"/>
    </location>
</feature>
<feature type="region of interest" description="Disordered" evidence="1">
    <location>
        <begin position="1"/>
        <end position="59"/>
    </location>
</feature>
<dbReference type="Proteomes" id="UP000053611">
    <property type="component" value="Unassembled WGS sequence"/>
</dbReference>
<accession>A0A0J0XR84</accession>
<protein>
    <submittedName>
        <fullName evidence="2">Uncharacterized protein</fullName>
    </submittedName>
</protein>
<evidence type="ECO:0000313" key="2">
    <source>
        <dbReference type="EMBL" id="KLT43608.1"/>
    </source>
</evidence>
<organism evidence="2 3">
    <name type="scientific">Cutaneotrichosporon oleaginosum</name>
    <dbReference type="NCBI Taxonomy" id="879819"/>
    <lineage>
        <taxon>Eukaryota</taxon>
        <taxon>Fungi</taxon>
        <taxon>Dikarya</taxon>
        <taxon>Basidiomycota</taxon>
        <taxon>Agaricomycotina</taxon>
        <taxon>Tremellomycetes</taxon>
        <taxon>Trichosporonales</taxon>
        <taxon>Trichosporonaceae</taxon>
        <taxon>Cutaneotrichosporon</taxon>
    </lineage>
</organism>
<feature type="compositionally biased region" description="Polar residues" evidence="1">
    <location>
        <begin position="15"/>
        <end position="24"/>
    </location>
</feature>
<proteinExistence type="predicted"/>
<feature type="compositionally biased region" description="Basic residues" evidence="1">
    <location>
        <begin position="211"/>
        <end position="229"/>
    </location>
</feature>
<reference evidence="2 3" key="1">
    <citation type="submission" date="2015-03" db="EMBL/GenBank/DDBJ databases">
        <title>Genomics and transcriptomics of the oil-accumulating basidiomycete yeast T. oleaginosus allow insights into substrate utilization and the diverse evolutionary trajectories of mating systems in fungi.</title>
        <authorList>
            <consortium name="DOE Joint Genome Institute"/>
            <person name="Kourist R."/>
            <person name="Kracht O."/>
            <person name="Bracharz F."/>
            <person name="Lipzen A."/>
            <person name="Nolan M."/>
            <person name="Ohm R."/>
            <person name="Grigoriev I."/>
            <person name="Sun S."/>
            <person name="Heitman J."/>
            <person name="Bruck T."/>
            <person name="Nowrousian M."/>
        </authorList>
    </citation>
    <scope>NUCLEOTIDE SEQUENCE [LARGE SCALE GENOMIC DNA]</scope>
    <source>
        <strain evidence="2 3">IBC0246</strain>
    </source>
</reference>
<feature type="compositionally biased region" description="Basic and acidic residues" evidence="1">
    <location>
        <begin position="90"/>
        <end position="101"/>
    </location>
</feature>
<sequence>MTLTLTSDPRPPPSSEQRAQTSPGSRERVPSNKASRPPTHDHSCPSVYHAHPPRVGGHRPCRPNEHYALAARRRLHVHALGVLGCVGGLGDRRARPHERGGHARRPLSAGHARRHSLRRKRGRRGRRAGRDHAPPPRSVHVHPHVAGGGGARAPPHGPARAPPRRRHPRPPHSYPHRSVRGPRPQPLLRAASRLPAAERARARQRVGERHRAGRGARRARPAGRARCRQRAREHEYGGAERVEHADADRARAPHRPRAAVGGEPRADEPLCQRHRRRAVACRARSRGAVSAAYYDAGVRGYERQRHAPRYGVLGRC</sequence>
<evidence type="ECO:0000256" key="1">
    <source>
        <dbReference type="SAM" id="MobiDB-lite"/>
    </source>
</evidence>